<sequence length="666" mass="72414">MVAIYPLSVLALLALCDITWGSSSAPVIAASSLSSALNNFTSYMATPIVATICQTPSSETSLTETEWLASTIMRPQEQNITYDLLSRLVQQYEALDDVWSPRFLEMIILQALPGSQVENSAMDWFAEHGVKYLSVTPDVLITNSTPELFNLLPSTDTNLETGPYFSTLSDGCIHARRAYLLYDDNLQAFTQAIAPVQHSGTYSSVPLYNGRYRNLLVPVPSRLYSIDDPRPLAGLRVAVKDLYAIDGIAITGGSKAHAVVYPERNNTATAIAQLIELGAVLVGVTKTSQFAFGIPPGHWNDDQYPFNPRGDGQLATGVSSSGSGAAIAGYSWLDLTIGSDTSGSVRIPASLGGTYGVRPSWGAQDMSNVLPLGLPFDTAGFFARDPHLFATMGPLWYDKEEAPFNETFASFPQKLLYPVDYWPLQNPDAQRIYDDFLNAVSREFGMVRSDVNVTAILTASDLPVANSSASILGLFQTSVAYDSYHGIGEALIEGWEALNPDRGYPPLDNETRSWYSIGPSISEDAYNAMLQGKQELADLLNDNFFQESLDSCSDGIMILETGASGLPNYREDYLNEMPGAGPMILERLEEFFLNPVFLSPITGGPEVSIPIGQVEYESPISQQTEYLPVNINLLARPGCDGMLFAFIKALADKGIVKTVLAGRTAY</sequence>
<name>A0A438NAE2_EXOME</name>
<dbReference type="InterPro" id="IPR036928">
    <property type="entry name" value="AS_sf"/>
</dbReference>
<dbReference type="OrthoDB" id="5423360at2759"/>
<evidence type="ECO:0000313" key="5">
    <source>
        <dbReference type="Proteomes" id="UP000288859"/>
    </source>
</evidence>
<feature type="domain" description="Amidase" evidence="2">
    <location>
        <begin position="230"/>
        <end position="385"/>
    </location>
</feature>
<dbReference type="PANTHER" id="PTHR46310:SF7">
    <property type="entry name" value="AMIDASE 1"/>
    <property type="match status" value="1"/>
</dbReference>
<protein>
    <submittedName>
        <fullName evidence="4">Uncharacterized protein</fullName>
    </submittedName>
</protein>
<dbReference type="EMBL" id="NAJM01000011">
    <property type="protein sequence ID" value="RVX72729.1"/>
    <property type="molecule type" value="Genomic_DNA"/>
</dbReference>
<dbReference type="InterPro" id="IPR058329">
    <property type="entry name" value="Arp1_N"/>
</dbReference>
<feature type="chain" id="PRO_5019162810" evidence="1">
    <location>
        <begin position="25"/>
        <end position="666"/>
    </location>
</feature>
<dbReference type="Pfam" id="PF26053">
    <property type="entry name" value="DUF8016"/>
    <property type="match status" value="1"/>
</dbReference>
<dbReference type="SUPFAM" id="SSF75304">
    <property type="entry name" value="Amidase signature (AS) enzymes"/>
    <property type="match status" value="1"/>
</dbReference>
<proteinExistence type="predicted"/>
<evidence type="ECO:0000256" key="1">
    <source>
        <dbReference type="SAM" id="SignalP"/>
    </source>
</evidence>
<feature type="signal peptide" evidence="1">
    <location>
        <begin position="1"/>
        <end position="24"/>
    </location>
</feature>
<dbReference type="Proteomes" id="UP000288859">
    <property type="component" value="Unassembled WGS sequence"/>
</dbReference>
<reference evidence="4 5" key="1">
    <citation type="submission" date="2017-03" db="EMBL/GenBank/DDBJ databases">
        <title>Genomes of endolithic fungi from Antarctica.</title>
        <authorList>
            <person name="Coleine C."/>
            <person name="Masonjones S."/>
            <person name="Stajich J.E."/>
        </authorList>
    </citation>
    <scope>NUCLEOTIDE SEQUENCE [LARGE SCALE GENOMIC DNA]</scope>
    <source>
        <strain evidence="4 5">CCFEE 6314</strain>
    </source>
</reference>
<dbReference type="InterPro" id="IPR023631">
    <property type="entry name" value="Amidase_dom"/>
</dbReference>
<evidence type="ECO:0000259" key="2">
    <source>
        <dbReference type="Pfam" id="PF01425"/>
    </source>
</evidence>
<evidence type="ECO:0000313" key="4">
    <source>
        <dbReference type="EMBL" id="RVX72729.1"/>
    </source>
</evidence>
<dbReference type="PANTHER" id="PTHR46310">
    <property type="entry name" value="AMIDASE 1"/>
    <property type="match status" value="1"/>
</dbReference>
<evidence type="ECO:0000259" key="3">
    <source>
        <dbReference type="Pfam" id="PF26053"/>
    </source>
</evidence>
<dbReference type="Gene3D" id="3.90.1300.10">
    <property type="entry name" value="Amidase signature (AS) domain"/>
    <property type="match status" value="1"/>
</dbReference>
<organism evidence="4 5">
    <name type="scientific">Exophiala mesophila</name>
    <name type="common">Black yeast-like fungus</name>
    <dbReference type="NCBI Taxonomy" id="212818"/>
    <lineage>
        <taxon>Eukaryota</taxon>
        <taxon>Fungi</taxon>
        <taxon>Dikarya</taxon>
        <taxon>Ascomycota</taxon>
        <taxon>Pezizomycotina</taxon>
        <taxon>Eurotiomycetes</taxon>
        <taxon>Chaetothyriomycetidae</taxon>
        <taxon>Chaetothyriales</taxon>
        <taxon>Herpotrichiellaceae</taxon>
        <taxon>Exophiala</taxon>
    </lineage>
</organism>
<feature type="domain" description="Scytalone dehydratase-like protein Arp1 N-terminal" evidence="3">
    <location>
        <begin position="57"/>
        <end position="176"/>
    </location>
</feature>
<dbReference type="Pfam" id="PF01425">
    <property type="entry name" value="Amidase"/>
    <property type="match status" value="1"/>
</dbReference>
<keyword evidence="1" id="KW-0732">Signal</keyword>
<accession>A0A438NAE2</accession>
<dbReference type="VEuPathDB" id="FungiDB:PV10_03359"/>
<dbReference type="AlphaFoldDB" id="A0A438NAE2"/>
<comment type="caution">
    <text evidence="4">The sequence shown here is derived from an EMBL/GenBank/DDBJ whole genome shotgun (WGS) entry which is preliminary data.</text>
</comment>
<gene>
    <name evidence="4" type="ORF">B0A52_04127</name>
</gene>